<dbReference type="Pfam" id="PF01575">
    <property type="entry name" value="MaoC_dehydratas"/>
    <property type="match status" value="1"/>
</dbReference>
<dbReference type="InterPro" id="IPR029069">
    <property type="entry name" value="HotDog_dom_sf"/>
</dbReference>
<evidence type="ECO:0000256" key="3">
    <source>
        <dbReference type="ARBA" id="ARBA00022679"/>
    </source>
</evidence>
<evidence type="ECO:0000256" key="4">
    <source>
        <dbReference type="ARBA" id="ARBA00022801"/>
    </source>
</evidence>
<evidence type="ECO:0000256" key="10">
    <source>
        <dbReference type="ARBA" id="ARBA00048237"/>
    </source>
</evidence>
<dbReference type="Pfam" id="PF17828">
    <property type="entry name" value="FAS_N"/>
    <property type="match status" value="1"/>
</dbReference>
<evidence type="ECO:0000313" key="17">
    <source>
        <dbReference type="EMBL" id="KAK3168938.1"/>
    </source>
</evidence>
<dbReference type="GO" id="GO:0004318">
    <property type="term" value="F:enoyl-[acyl-carrier-protein] reductase (NADH) activity"/>
    <property type="evidence" value="ECO:0007669"/>
    <property type="project" value="UniProtKB-EC"/>
</dbReference>
<organism evidence="17 18">
    <name type="scientific">Lepraria neglecta</name>
    <dbReference type="NCBI Taxonomy" id="209136"/>
    <lineage>
        <taxon>Eukaryota</taxon>
        <taxon>Fungi</taxon>
        <taxon>Dikarya</taxon>
        <taxon>Ascomycota</taxon>
        <taxon>Pezizomycotina</taxon>
        <taxon>Lecanoromycetes</taxon>
        <taxon>OSLEUM clade</taxon>
        <taxon>Lecanoromycetidae</taxon>
        <taxon>Lecanorales</taxon>
        <taxon>Lecanorineae</taxon>
        <taxon>Stereocaulaceae</taxon>
        <taxon>Lepraria</taxon>
    </lineage>
</organism>
<comment type="caution">
    <text evidence="17">The sequence shown here is derived from an EMBL/GenBank/DDBJ whole genome shotgun (WGS) entry which is preliminary data.</text>
</comment>
<evidence type="ECO:0000256" key="12">
    <source>
        <dbReference type="ARBA" id="ARBA00048536"/>
    </source>
</evidence>
<evidence type="ECO:0000256" key="2">
    <source>
        <dbReference type="ARBA" id="ARBA00010009"/>
    </source>
</evidence>
<evidence type="ECO:0000256" key="14">
    <source>
        <dbReference type="ARBA" id="ARBA00048835"/>
    </source>
</evidence>
<feature type="active site" description="For acetyltransferase activity" evidence="15">
    <location>
        <position position="275"/>
    </location>
</feature>
<keyword evidence="18" id="KW-1185">Reference proteome</keyword>
<keyword evidence="3" id="KW-0808">Transferase</keyword>
<dbReference type="InterPro" id="IPR003965">
    <property type="entry name" value="Fatty_acid_synthase"/>
</dbReference>
<dbReference type="GO" id="GO:0004314">
    <property type="term" value="F:[acyl-carrier-protein] S-malonyltransferase activity"/>
    <property type="evidence" value="ECO:0007669"/>
    <property type="project" value="UniProtKB-EC"/>
</dbReference>
<dbReference type="PANTHER" id="PTHR10982">
    <property type="entry name" value="MALONYL COA-ACYL CARRIER PROTEIN TRANSACYLASE"/>
    <property type="match status" value="1"/>
</dbReference>
<reference evidence="17" key="1">
    <citation type="submission" date="2022-11" db="EMBL/GenBank/DDBJ databases">
        <title>Chromosomal genome sequence assembly and mating type (MAT) locus characterization of the leprose asexual lichenized fungus Lepraria neglecta (Nyl.) Erichsen.</title>
        <authorList>
            <person name="Allen J.L."/>
            <person name="Pfeffer B."/>
        </authorList>
    </citation>
    <scope>NUCLEOTIDE SEQUENCE</scope>
    <source>
        <strain evidence="17">Allen 5258</strain>
    </source>
</reference>
<dbReference type="Gene3D" id="3.30.70.3330">
    <property type="match status" value="1"/>
</dbReference>
<evidence type="ECO:0000256" key="8">
    <source>
        <dbReference type="ARBA" id="ARBA00023239"/>
    </source>
</evidence>
<dbReference type="Gene3D" id="1.20.930.70">
    <property type="match status" value="1"/>
</dbReference>
<dbReference type="Pfam" id="PF08354">
    <property type="entry name" value="Fas1-AflB-like_hel"/>
    <property type="match status" value="1"/>
</dbReference>
<comment type="catalytic activity">
    <reaction evidence="12">
        <text>(9Z)-octadecenoyl-[ACP] + H2O = (9Z)-octadecenoate + holo-[ACP] + H(+)</text>
        <dbReference type="Rhea" id="RHEA:15057"/>
        <dbReference type="Rhea" id="RHEA-COMP:9685"/>
        <dbReference type="Rhea" id="RHEA-COMP:9924"/>
        <dbReference type="ChEBI" id="CHEBI:15377"/>
        <dbReference type="ChEBI" id="CHEBI:15378"/>
        <dbReference type="ChEBI" id="CHEBI:30823"/>
        <dbReference type="ChEBI" id="CHEBI:64479"/>
        <dbReference type="ChEBI" id="CHEBI:78783"/>
        <dbReference type="EC" id="3.1.2.14"/>
    </reaction>
</comment>
<dbReference type="Gene3D" id="6.20.240.10">
    <property type="match status" value="1"/>
</dbReference>
<comment type="catalytic activity">
    <reaction evidence="14">
        <text>holo-[ACP] + acetyl-CoA = acetyl-[ACP] + CoA</text>
        <dbReference type="Rhea" id="RHEA:41788"/>
        <dbReference type="Rhea" id="RHEA-COMP:9621"/>
        <dbReference type="Rhea" id="RHEA-COMP:9685"/>
        <dbReference type="ChEBI" id="CHEBI:57287"/>
        <dbReference type="ChEBI" id="CHEBI:57288"/>
        <dbReference type="ChEBI" id="CHEBI:64479"/>
        <dbReference type="ChEBI" id="CHEBI:78446"/>
        <dbReference type="EC" id="2.3.1.38"/>
    </reaction>
</comment>
<dbReference type="SUPFAM" id="SSF51412">
    <property type="entry name" value="Inosine monophosphate dehydrogenase (IMPDH)"/>
    <property type="match status" value="1"/>
</dbReference>
<dbReference type="GO" id="GO:0016297">
    <property type="term" value="F:fatty acyl-[ACP] hydrolase activity"/>
    <property type="evidence" value="ECO:0007669"/>
    <property type="project" value="UniProtKB-EC"/>
</dbReference>
<dbReference type="SUPFAM" id="SSF52151">
    <property type="entry name" value="FabD/lysophospholipase-like"/>
    <property type="match status" value="2"/>
</dbReference>
<dbReference type="InterPro" id="IPR013785">
    <property type="entry name" value="Aldolase_TIM"/>
</dbReference>
<keyword evidence="4" id="KW-0378">Hydrolase</keyword>
<keyword evidence="6" id="KW-0560">Oxidoreductase</keyword>
<comment type="catalytic activity">
    <reaction evidence="13">
        <text>a 2,3-saturated acyl-[ACP] + NAD(+) = a (2E)-enoyl-[ACP] + NADH + H(+)</text>
        <dbReference type="Rhea" id="RHEA:10240"/>
        <dbReference type="Rhea" id="RHEA-COMP:9925"/>
        <dbReference type="Rhea" id="RHEA-COMP:9926"/>
        <dbReference type="ChEBI" id="CHEBI:15378"/>
        <dbReference type="ChEBI" id="CHEBI:57540"/>
        <dbReference type="ChEBI" id="CHEBI:57945"/>
        <dbReference type="ChEBI" id="CHEBI:78784"/>
        <dbReference type="ChEBI" id="CHEBI:78785"/>
        <dbReference type="EC" id="1.3.1.9"/>
    </reaction>
</comment>
<dbReference type="InterPro" id="IPR002539">
    <property type="entry name" value="MaoC-like_dom"/>
</dbReference>
<comment type="catalytic activity">
    <reaction evidence="10">
        <text>acetyl-CoA + n malonyl-CoA + 2n NADPH + 4n H(+) = a long-chain-acyl-CoA + n CoA + n CO2 + 2n NADP(+).</text>
        <dbReference type="EC" id="2.3.1.86"/>
    </reaction>
</comment>
<proteinExistence type="inferred from homology"/>
<comment type="catalytic activity">
    <reaction evidence="11">
        <text>holo-[ACP] + malonyl-CoA = malonyl-[ACP] + CoA</text>
        <dbReference type="Rhea" id="RHEA:41792"/>
        <dbReference type="Rhea" id="RHEA-COMP:9623"/>
        <dbReference type="Rhea" id="RHEA-COMP:9685"/>
        <dbReference type="ChEBI" id="CHEBI:57287"/>
        <dbReference type="ChEBI" id="CHEBI:57384"/>
        <dbReference type="ChEBI" id="CHEBI:64479"/>
        <dbReference type="ChEBI" id="CHEBI:78449"/>
        <dbReference type="EC" id="2.3.1.39"/>
    </reaction>
</comment>
<dbReference type="PANTHER" id="PTHR10982:SF21">
    <property type="entry name" value="FATTY ACID SYNTHASE SUBUNIT BETA"/>
    <property type="match status" value="1"/>
</dbReference>
<protein>
    <recommendedName>
        <fullName evidence="16">Malonyl-CoA:ACP transacylase (MAT) domain-containing protein</fullName>
    </recommendedName>
</protein>
<dbReference type="PIRSF" id="PIRSF005562">
    <property type="entry name" value="FAS_yeast_beta"/>
    <property type="match status" value="1"/>
</dbReference>
<dbReference type="PRINTS" id="PR01483">
    <property type="entry name" value="FASYNTHASE"/>
</dbReference>
<comment type="catalytic activity">
    <reaction evidence="1">
        <text>a (3R)-hydroxyacyl-[ACP] = a (2E)-enoyl-[ACP] + H2O</text>
        <dbReference type="Rhea" id="RHEA:13097"/>
        <dbReference type="Rhea" id="RHEA-COMP:9925"/>
        <dbReference type="Rhea" id="RHEA-COMP:9945"/>
        <dbReference type="ChEBI" id="CHEBI:15377"/>
        <dbReference type="ChEBI" id="CHEBI:78784"/>
        <dbReference type="ChEBI" id="CHEBI:78827"/>
        <dbReference type="EC" id="4.2.1.59"/>
    </reaction>
</comment>
<dbReference type="Gene3D" id="6.10.60.10">
    <property type="match status" value="1"/>
</dbReference>
<dbReference type="InterPro" id="IPR016035">
    <property type="entry name" value="Acyl_Trfase/lysoPLipase"/>
</dbReference>
<evidence type="ECO:0000256" key="15">
    <source>
        <dbReference type="PIRSR" id="PIRSR005562-1"/>
    </source>
</evidence>
<evidence type="ECO:0000256" key="7">
    <source>
        <dbReference type="ARBA" id="ARBA00023027"/>
    </source>
</evidence>
<dbReference type="GO" id="GO:0004313">
    <property type="term" value="F:[acyl-carrier-protein] S-acetyltransferase activity"/>
    <property type="evidence" value="ECO:0007669"/>
    <property type="project" value="UniProtKB-EC"/>
</dbReference>
<feature type="active site" description="For malonyltransferase activity" evidence="15">
    <location>
        <position position="1824"/>
    </location>
</feature>
<keyword evidence="8" id="KW-0456">Lyase</keyword>
<dbReference type="Gene3D" id="1.20.1050.120">
    <property type="match status" value="1"/>
</dbReference>
<dbReference type="Pfam" id="PF13452">
    <property type="entry name" value="FAS1_DH_region"/>
    <property type="match status" value="1"/>
</dbReference>
<keyword evidence="5" id="KW-0521">NADP</keyword>
<dbReference type="FunFam" id="1.20.930.70:FF:000001">
    <property type="entry name" value="Fatty acid synthase beta subunit dehydratase"/>
    <property type="match status" value="1"/>
</dbReference>
<keyword evidence="9" id="KW-0511">Multifunctional enzyme</keyword>
<dbReference type="Proteomes" id="UP001276659">
    <property type="component" value="Unassembled WGS sequence"/>
</dbReference>
<dbReference type="InterPro" id="IPR040883">
    <property type="entry name" value="FAS_meander"/>
</dbReference>
<dbReference type="FunFam" id="3.20.20.70:FF:000078">
    <property type="entry name" value="Fatty acid synthase beta subunit dehydratase"/>
    <property type="match status" value="1"/>
</dbReference>
<dbReference type="Pfam" id="PF16073">
    <property type="entry name" value="SAT"/>
    <property type="match status" value="1"/>
</dbReference>
<name>A0AAD9Z3P1_9LECA</name>
<dbReference type="GO" id="GO:0006633">
    <property type="term" value="P:fatty acid biosynthetic process"/>
    <property type="evidence" value="ECO:0007669"/>
    <property type="project" value="InterPro"/>
</dbReference>
<feature type="domain" description="Malonyl-CoA:ACP transacylase (MAT)" evidence="16">
    <location>
        <begin position="1680"/>
        <end position="2020"/>
    </location>
</feature>
<dbReference type="InterPro" id="IPR014043">
    <property type="entry name" value="Acyl_transferase_dom"/>
</dbReference>
<dbReference type="Gene3D" id="3.40.366.10">
    <property type="entry name" value="Malonyl-Coenzyme A Acyl Carrier Protein, domain 2"/>
    <property type="match status" value="3"/>
</dbReference>
<dbReference type="Gene3D" id="3.20.20.70">
    <property type="entry name" value="Aldolase class I"/>
    <property type="match status" value="1"/>
</dbReference>
<evidence type="ECO:0000256" key="11">
    <source>
        <dbReference type="ARBA" id="ARBA00048462"/>
    </source>
</evidence>
<dbReference type="EMBL" id="JASNWA010000010">
    <property type="protein sequence ID" value="KAK3168938.1"/>
    <property type="molecule type" value="Genomic_DNA"/>
</dbReference>
<comment type="similarity">
    <text evidence="2">Belongs to the fungal fatty acid synthetase subunit beta family.</text>
</comment>
<accession>A0AAD9Z3P1</accession>
<dbReference type="Pfam" id="PF22235">
    <property type="entry name" value="FAS1_thioest_ins"/>
    <property type="match status" value="1"/>
</dbReference>
<evidence type="ECO:0000256" key="5">
    <source>
        <dbReference type="ARBA" id="ARBA00022857"/>
    </source>
</evidence>
<gene>
    <name evidence="17" type="ORF">OEA41_005386</name>
</gene>
<evidence type="ECO:0000256" key="1">
    <source>
        <dbReference type="ARBA" id="ARBA00001055"/>
    </source>
</evidence>
<dbReference type="Pfam" id="PF17951">
    <property type="entry name" value="FAS_meander"/>
    <property type="match status" value="1"/>
</dbReference>
<dbReference type="InterPro" id="IPR039569">
    <property type="entry name" value="FAS1-like_DH_region"/>
</dbReference>
<dbReference type="GO" id="GO:0005835">
    <property type="term" value="C:fatty acid synthase complex"/>
    <property type="evidence" value="ECO:0007669"/>
    <property type="project" value="InterPro"/>
</dbReference>
<evidence type="ECO:0000259" key="16">
    <source>
        <dbReference type="SMART" id="SM00827"/>
    </source>
</evidence>
<dbReference type="InterPro" id="IPR013565">
    <property type="entry name" value="Fas1/AflB-like_central"/>
</dbReference>
<dbReference type="InterPro" id="IPR016452">
    <property type="entry name" value="Fas1/AflB-like"/>
</dbReference>
<evidence type="ECO:0000256" key="13">
    <source>
        <dbReference type="ARBA" id="ARBA00048572"/>
    </source>
</evidence>
<dbReference type="SMART" id="SM00827">
    <property type="entry name" value="PKS_AT"/>
    <property type="match status" value="1"/>
</dbReference>
<evidence type="ECO:0000313" key="18">
    <source>
        <dbReference type="Proteomes" id="UP001276659"/>
    </source>
</evidence>
<dbReference type="Gene3D" id="3.30.1120.100">
    <property type="match status" value="1"/>
</dbReference>
<dbReference type="CDD" id="cd03447">
    <property type="entry name" value="FAS_MaoC"/>
    <property type="match status" value="1"/>
</dbReference>
<dbReference type="SUPFAM" id="SSF54637">
    <property type="entry name" value="Thioesterase/thiol ester dehydrase-isomerase"/>
    <property type="match status" value="2"/>
</dbReference>
<dbReference type="GO" id="GO:0004321">
    <property type="term" value="F:fatty-acyl-CoA synthase activity"/>
    <property type="evidence" value="ECO:0007669"/>
    <property type="project" value="UniProtKB-EC"/>
</dbReference>
<keyword evidence="7" id="KW-0520">NAD</keyword>
<dbReference type="Gene3D" id="3.10.129.10">
    <property type="entry name" value="Hotdog Thioesterase"/>
    <property type="match status" value="2"/>
</dbReference>
<dbReference type="InterPro" id="IPR032088">
    <property type="entry name" value="SAT"/>
</dbReference>
<dbReference type="InterPro" id="IPR050830">
    <property type="entry name" value="Fungal_FAS"/>
</dbReference>
<dbReference type="GO" id="GO:0004312">
    <property type="term" value="F:fatty acid synthase activity"/>
    <property type="evidence" value="ECO:0007669"/>
    <property type="project" value="InterPro"/>
</dbReference>
<dbReference type="GO" id="GO:0019171">
    <property type="term" value="F:(3R)-hydroxyacyl-[acyl-carrier-protein] dehydratase activity"/>
    <property type="evidence" value="ECO:0007669"/>
    <property type="project" value="UniProtKB-EC"/>
</dbReference>
<dbReference type="FunFam" id="3.40.366.10:FF:000006">
    <property type="entry name" value="Fatty acid synthase beta subunit dehydratase"/>
    <property type="match status" value="1"/>
</dbReference>
<dbReference type="Pfam" id="PF00698">
    <property type="entry name" value="Acyl_transf_1"/>
    <property type="match status" value="1"/>
</dbReference>
<dbReference type="InterPro" id="IPR041099">
    <property type="entry name" value="FAS1_N"/>
</dbReference>
<dbReference type="InterPro" id="IPR001227">
    <property type="entry name" value="Ac_transferase_dom_sf"/>
</dbReference>
<evidence type="ECO:0000256" key="6">
    <source>
        <dbReference type="ARBA" id="ARBA00023002"/>
    </source>
</evidence>
<dbReference type="FunFam" id="3.30.1120.100:FF:000001">
    <property type="entry name" value="Fatty acid synthase beta subunit dehydratase"/>
    <property type="match status" value="1"/>
</dbReference>
<dbReference type="Gene3D" id="6.10.140.1400">
    <property type="match status" value="1"/>
</dbReference>
<evidence type="ECO:0000256" key="9">
    <source>
        <dbReference type="ARBA" id="ARBA00023268"/>
    </source>
</evidence>
<sequence>MYKRVRFSDCLPSSPPKPLQLAQGPLKHLFLVSSSIYDHAGHLKDDYISSLSDVVGQDVSSIEELVASFLAFVARKVENSADDRTANREVLACIFRQFETDLLHGNEIHAVAATLTSDQHSKSTFIKHYYNSLAALRLPPQRHDSNILRAAREDEAKIFTIFGGQGNNEHYFDELRDMHATYHHLVQDFIARMSEHLENLSQLPKASKTFSRGLEPLRWLRNPDEEPDTEYLLAAPLSFPLIGLLQLAHYSLTCKILGINPEDLRNSFKGLSGHSQGIITAVAISQADSWESFFEASKTALTLLFWIGLRSQQVFPQTAMVPSLIKESINAGEGSPTPMLSVRELSEDALQQQIDSTNQYLPPDKRVSIGLFNGANNFVVSGPAMSLCGLNSRLRKIKSTPGLDQARLPFRERKLNFTNAFLPITAPFHSPYLLAAYDLIVEDVHDLAIPREDLQIPVYNTKDGKDLRGCDEANIVPELIRMITFSALHWKPATAFPGATHILDFGPGCALGIGFLTQKVKDGRGVRTISATSMDGHGSNTQMGSKEELFDKSAEHPVKYATDWLQEYGPRVMRNKAGQLFLDTKFSRLLGLPPLMVAGMTPCTVPWDFVAATMNAGYHIELAGGGYYNPKAFADAIRKIVDNVSSGRGVTVNLIYVNPAAIAWQIPLIRQLRAEGVPVDGLTIGAGVPTIEVATEYIQTLGLRHIAFKPGSVESIYKVIEIARSNPAFPIILQWTGGRGGGHHSFEDFHQPLIQTYSNIRDCSNLVLVAGSGFGGAEDTYPYLTGTWASNFDHAPMPFDGILFGSRMMTTKEAHTSSQVKQAIVDADGIDDSQWEGTYKRPSGGVITVLSEMREPIHKLATRGVRFWAEMDKLIFSLDRSKRVAALQDKREYIIKKLNEDFQKVWFGKTKSDKAVEIEEMTYSEVLDRLAGLLYIKSQSRWIDGSYKALLGDFVRRVEERFASESRPSLVQSVADISDPQILVTKAVEVYPRCSTQLVSAQDARYFLTLCQRRGQKPVPFIPALDENFENWFKKDSLWQSEDIDAVVGQDVGRTCILQGPVAVKYSKMADESIKDILDGICAAHLQKLGEDTTGNADIPAVEYIGEKMMYDGMGDQSSASMRSPKDLTITHALSHSSHSALPAAESWLELLAGDVPSWRHTFFRADTLVQGKNVVENPLKRLFAPAWNIEVVIEHPGEPARTVIRLREYASTGQALDIIELRAVTERDIDLTMIERRNVLASSVGLHLQFTYHPEAGFAPIQEVMQQRNDRIKDFYWKLWFGDDERLPSDASLKGPFSGGTFTVEKQEVADFIHAVRNPSEAYVDKPGSPAYAPMDFAIKAAWKGMTMPLFLVEGNLLNLVHLSNGFRVLPDTEPLKVGDALEVTSRIHAVRIMSSGKMVEVCGTISRDSVPIMQVTSRFLYRGAYTDFNKTFERKSETPVVFSLKSARDVALLRSREWFHPHGPEPDLLNQSLTFRPESVLEYENKDEYSSIETHGSVLLRSSTGEDISVVGRVEYNAGRSAGNPVIDFLSRYGTPIEQPQMFENAVPLNGTTALKFQAPASNELYAAVSGDFNPIHVSRVFSTYAGLQGTITHGMHSSARVRAFAEIWAAENDVRLIKSFDCSFDDMVLPNDHIDVNLWHVGMISGRKIVKMEATKNGTGKVLTATAEVEQPASAYIFTGQGSQVQGMGMDIYAQNEVARRIWDRADKFLLENYGFSILDIVRTNPKSVQIYFGGSRGRAIRHNYMRMMVEKPGPDGQMSPHKVFEDIDESTTSYVFKSPQGLLFSTQFAQPALTLVAQASYAIMQEKGLIQDHCSYAGHSLGEYAALSAFADFMSIENLISIVFYRGLTMQLCVERDELGRTNYSMCAFNPRFDENALHLVLEVIQQDTQWLLEIVNLNIQDLQYVCAGDLRALDTLISVTNHVSTHQIKGPFTSSTFLPLVRTYADQARSKPKPLELERSKSAVPLQGIDVPFHSTYLRSGIRPFRTAIKDAIKKENIDPQKLVQKYIPNLTGKPFDITKEYFEEVAELTGSSEIRRILQETVSLDSQQSTFISSSSLVLLVNMIRINVSFNTYVPTTHPFVTMRLISALSVLELFGLRITLAPQSLDLPGIGKFSIDSTQALGSLAPALSDEAKKALDISNVHPSQAVVGLAPVLSDAAKDALAMANIHPDQAITSVEPKLPDKAKNTLDLAKAMHSHISTQLFNGQIDEKDALAAQATLFKVAKPSVTKLGF</sequence>